<evidence type="ECO:0000256" key="6">
    <source>
        <dbReference type="ARBA" id="ARBA00022989"/>
    </source>
</evidence>
<dbReference type="OrthoDB" id="9792889at2"/>
<feature type="transmembrane region" description="Helical" evidence="8">
    <location>
        <begin position="313"/>
        <end position="332"/>
    </location>
</feature>
<dbReference type="AlphaFoldDB" id="A0A1I4KNY0"/>
<dbReference type="Proteomes" id="UP000199006">
    <property type="component" value="Unassembled WGS sequence"/>
</dbReference>
<feature type="transmembrane region" description="Helical" evidence="8">
    <location>
        <begin position="197"/>
        <end position="217"/>
    </location>
</feature>
<dbReference type="GO" id="GO:0005886">
    <property type="term" value="C:plasma membrane"/>
    <property type="evidence" value="ECO:0007669"/>
    <property type="project" value="UniProtKB-SubCell"/>
</dbReference>
<keyword evidence="7 8" id="KW-0472">Membrane</keyword>
<dbReference type="InterPro" id="IPR037294">
    <property type="entry name" value="ABC_BtuC-like"/>
</dbReference>
<dbReference type="STRING" id="29563.SAMN02983006_02073"/>
<dbReference type="GO" id="GO:0022857">
    <property type="term" value="F:transmembrane transporter activity"/>
    <property type="evidence" value="ECO:0007669"/>
    <property type="project" value="InterPro"/>
</dbReference>
<keyword evidence="5 8" id="KW-0812">Transmembrane</keyword>
<dbReference type="InterPro" id="IPR000522">
    <property type="entry name" value="ABC_transptr_permease_BtuC"/>
</dbReference>
<evidence type="ECO:0000256" key="3">
    <source>
        <dbReference type="ARBA" id="ARBA00022448"/>
    </source>
</evidence>
<name>A0A1I4KNY0_9FIRM</name>
<dbReference type="PANTHER" id="PTHR30472:SF69">
    <property type="entry name" value="HEME-IRON TRANSPORT SYSTEM PERMEASE PROTEIN ISDF-RELATED"/>
    <property type="match status" value="1"/>
</dbReference>
<comment type="subcellular location">
    <subcellularLocation>
        <location evidence="1">Cell membrane</location>
        <topology evidence="1">Multi-pass membrane protein</topology>
    </subcellularLocation>
</comment>
<dbReference type="SUPFAM" id="SSF81345">
    <property type="entry name" value="ABC transporter involved in vitamin B12 uptake, BtuC"/>
    <property type="match status" value="1"/>
</dbReference>
<feature type="transmembrane region" description="Helical" evidence="8">
    <location>
        <begin position="283"/>
        <end position="301"/>
    </location>
</feature>
<reference evidence="9 10" key="1">
    <citation type="submission" date="2016-10" db="EMBL/GenBank/DDBJ databases">
        <authorList>
            <person name="de Groot N.N."/>
        </authorList>
    </citation>
    <scope>NUCLEOTIDE SEQUENCE [LARGE SCALE GENOMIC DNA]</scope>
    <source>
        <strain evidence="9 10">ATCC 51327</strain>
    </source>
</reference>
<organism evidence="9 10">
    <name type="scientific">Halanaerobium salsuginis</name>
    <dbReference type="NCBI Taxonomy" id="29563"/>
    <lineage>
        <taxon>Bacteria</taxon>
        <taxon>Bacillati</taxon>
        <taxon>Bacillota</taxon>
        <taxon>Clostridia</taxon>
        <taxon>Halanaerobiales</taxon>
        <taxon>Halanaerobiaceae</taxon>
        <taxon>Halanaerobium</taxon>
    </lineage>
</organism>
<dbReference type="Pfam" id="PF01032">
    <property type="entry name" value="FecCD"/>
    <property type="match status" value="1"/>
</dbReference>
<feature type="transmembrane region" description="Helical" evidence="8">
    <location>
        <begin position="62"/>
        <end position="82"/>
    </location>
</feature>
<feature type="transmembrane region" description="Helical" evidence="8">
    <location>
        <begin position="120"/>
        <end position="143"/>
    </location>
</feature>
<evidence type="ECO:0000313" key="9">
    <source>
        <dbReference type="EMBL" id="SFL80455.1"/>
    </source>
</evidence>
<proteinExistence type="inferred from homology"/>
<evidence type="ECO:0000256" key="4">
    <source>
        <dbReference type="ARBA" id="ARBA00022475"/>
    </source>
</evidence>
<sequence>MIDPAIIKKQRLIILTLFLTILITSLLNLIIANSTLSIKRIIPILFGQGTFKENFVIFSIRLPRIIITLLAGMALAAAGSILQSLTRNDLADPGIIGINSGAGFAVALFFLYFPVQAGKFIYFLPLAAFTGALVTAILIYLFSYNKNNGFQAIKLILIGVGFSTALSGAMIVLISSADKTKVEFISRWLAGDIWGTDWSFVLAILPWILVLLPLVLYKSNSLNILALGNEVAVGLGMNIKKEQINLLIIAVALAASAVSITGGIAFIGLMAPHIAKSLIGKRNQLYLPVAILTGGWLLLLADTIGKNIFAPQGIAAGIMVAIIGAPYFIYLITVN</sequence>
<dbReference type="PANTHER" id="PTHR30472">
    <property type="entry name" value="FERRIC ENTEROBACTIN TRANSPORT SYSTEM PERMEASE PROTEIN"/>
    <property type="match status" value="1"/>
</dbReference>
<dbReference type="EMBL" id="FOTI01000032">
    <property type="protein sequence ID" value="SFL80455.1"/>
    <property type="molecule type" value="Genomic_DNA"/>
</dbReference>
<dbReference type="FunFam" id="1.10.3470.10:FF:000001">
    <property type="entry name" value="Vitamin B12 ABC transporter permease BtuC"/>
    <property type="match status" value="1"/>
</dbReference>
<feature type="transmembrane region" description="Helical" evidence="8">
    <location>
        <begin position="155"/>
        <end position="177"/>
    </location>
</feature>
<evidence type="ECO:0000256" key="8">
    <source>
        <dbReference type="SAM" id="Phobius"/>
    </source>
</evidence>
<dbReference type="Gene3D" id="1.10.3470.10">
    <property type="entry name" value="ABC transporter involved in vitamin B12 uptake, BtuC"/>
    <property type="match status" value="1"/>
</dbReference>
<evidence type="ECO:0000256" key="7">
    <source>
        <dbReference type="ARBA" id="ARBA00023136"/>
    </source>
</evidence>
<feature type="transmembrane region" description="Helical" evidence="8">
    <location>
        <begin position="246"/>
        <end position="271"/>
    </location>
</feature>
<keyword evidence="6 8" id="KW-1133">Transmembrane helix</keyword>
<accession>A0A1I4KNY0</accession>
<dbReference type="CDD" id="cd06550">
    <property type="entry name" value="TM_ABC_iron-siderophores_like"/>
    <property type="match status" value="1"/>
</dbReference>
<evidence type="ECO:0000256" key="5">
    <source>
        <dbReference type="ARBA" id="ARBA00022692"/>
    </source>
</evidence>
<feature type="transmembrane region" description="Helical" evidence="8">
    <location>
        <begin position="94"/>
        <end position="114"/>
    </location>
</feature>
<dbReference type="RefSeq" id="WP_089862134.1">
    <property type="nucleotide sequence ID" value="NZ_FOTI01000032.1"/>
</dbReference>
<evidence type="ECO:0000256" key="2">
    <source>
        <dbReference type="ARBA" id="ARBA00007935"/>
    </source>
</evidence>
<feature type="transmembrane region" description="Helical" evidence="8">
    <location>
        <begin position="12"/>
        <end position="31"/>
    </location>
</feature>
<keyword evidence="3" id="KW-0813">Transport</keyword>
<keyword evidence="10" id="KW-1185">Reference proteome</keyword>
<evidence type="ECO:0000256" key="1">
    <source>
        <dbReference type="ARBA" id="ARBA00004651"/>
    </source>
</evidence>
<comment type="similarity">
    <text evidence="2">Belongs to the binding-protein-dependent transport system permease family. FecCD subfamily.</text>
</comment>
<dbReference type="GO" id="GO:0033214">
    <property type="term" value="P:siderophore-iron import into cell"/>
    <property type="evidence" value="ECO:0007669"/>
    <property type="project" value="TreeGrafter"/>
</dbReference>
<gene>
    <name evidence="9" type="ORF">SAMN02983006_02073</name>
</gene>
<keyword evidence="4" id="KW-1003">Cell membrane</keyword>
<protein>
    <submittedName>
        <fullName evidence="9">Iron complex transport system permease protein</fullName>
    </submittedName>
</protein>
<evidence type="ECO:0000313" key="10">
    <source>
        <dbReference type="Proteomes" id="UP000199006"/>
    </source>
</evidence>